<protein>
    <submittedName>
        <fullName evidence="5">Uncharacterized protein</fullName>
    </submittedName>
</protein>
<reference evidence="5 6" key="1">
    <citation type="submission" date="2018-05" db="EMBL/GenBank/DDBJ databases">
        <title>Genome sequencing, assembly and analysis of the novel insecticidal bacterium, Chromobacterium phragmitis.</title>
        <authorList>
            <person name="Sparks M.E."/>
            <person name="Blackburn M.B."/>
            <person name="Gundersen-Rindal D.E."/>
        </authorList>
    </citation>
    <scope>NUCLEOTIDE SEQUENCE [LARGE SCALE GENOMIC DNA]</scope>
    <source>
        <strain evidence="5">IIBBL 274-1</strain>
    </source>
</reference>
<dbReference type="Gene3D" id="3.40.50.980">
    <property type="match status" value="2"/>
</dbReference>
<evidence type="ECO:0000256" key="1">
    <source>
        <dbReference type="ARBA" id="ARBA00022450"/>
    </source>
</evidence>
<dbReference type="FunFam" id="3.30.300.30:FF:000010">
    <property type="entry name" value="Enterobactin synthetase component F"/>
    <property type="match status" value="1"/>
</dbReference>
<dbReference type="FunFam" id="3.40.50.980:FF:000001">
    <property type="entry name" value="Non-ribosomal peptide synthetase"/>
    <property type="match status" value="1"/>
</dbReference>
<dbReference type="KEGG" id="chrb:DK843_19300"/>
<evidence type="ECO:0000259" key="3">
    <source>
        <dbReference type="Pfam" id="PF00501"/>
    </source>
</evidence>
<proteinExistence type="predicted"/>
<evidence type="ECO:0000313" key="5">
    <source>
        <dbReference type="EMBL" id="AXE36253.1"/>
    </source>
</evidence>
<name>A0A344ULV5_9NEIS</name>
<dbReference type="PANTHER" id="PTHR45527:SF1">
    <property type="entry name" value="FATTY ACID SYNTHASE"/>
    <property type="match status" value="1"/>
</dbReference>
<keyword evidence="1" id="KW-0596">Phosphopantetheine</keyword>
<feature type="domain" description="AMP-dependent synthetase/ligase" evidence="3">
    <location>
        <begin position="52"/>
        <end position="397"/>
    </location>
</feature>
<dbReference type="Pfam" id="PF13193">
    <property type="entry name" value="AMP-binding_C"/>
    <property type="match status" value="1"/>
</dbReference>
<feature type="domain" description="AMP-binding enzyme C-terminal" evidence="4">
    <location>
        <begin position="455"/>
        <end position="531"/>
    </location>
</feature>
<dbReference type="NCBIfam" id="TIGR01733">
    <property type="entry name" value="AA-adenyl-dom"/>
    <property type="match status" value="1"/>
</dbReference>
<dbReference type="EMBL" id="CP029554">
    <property type="protein sequence ID" value="AXE36253.1"/>
    <property type="molecule type" value="Genomic_DNA"/>
</dbReference>
<dbReference type="AlphaFoldDB" id="A0A344ULV5"/>
<gene>
    <name evidence="5" type="ORF">DK843_19300</name>
</gene>
<dbReference type="InterPro" id="IPR045851">
    <property type="entry name" value="AMP-bd_C_sf"/>
</dbReference>
<evidence type="ECO:0000256" key="2">
    <source>
        <dbReference type="ARBA" id="ARBA00022553"/>
    </source>
</evidence>
<dbReference type="SUPFAM" id="SSF56801">
    <property type="entry name" value="Acetyl-CoA synthetase-like"/>
    <property type="match status" value="1"/>
</dbReference>
<evidence type="ECO:0000259" key="4">
    <source>
        <dbReference type="Pfam" id="PF13193"/>
    </source>
</evidence>
<keyword evidence="2" id="KW-0597">Phosphoprotein</keyword>
<dbReference type="GO" id="GO:0005737">
    <property type="term" value="C:cytoplasm"/>
    <property type="evidence" value="ECO:0007669"/>
    <property type="project" value="TreeGrafter"/>
</dbReference>
<dbReference type="PANTHER" id="PTHR45527">
    <property type="entry name" value="NONRIBOSOMAL PEPTIDE SYNTHETASE"/>
    <property type="match status" value="1"/>
</dbReference>
<dbReference type="Pfam" id="PF00501">
    <property type="entry name" value="AMP-binding"/>
    <property type="match status" value="1"/>
</dbReference>
<dbReference type="Gene3D" id="2.30.38.10">
    <property type="entry name" value="Luciferase, Domain 3"/>
    <property type="match status" value="1"/>
</dbReference>
<dbReference type="InterPro" id="IPR000873">
    <property type="entry name" value="AMP-dep_synth/lig_dom"/>
</dbReference>
<dbReference type="GO" id="GO:0031177">
    <property type="term" value="F:phosphopantetheine binding"/>
    <property type="evidence" value="ECO:0007669"/>
    <property type="project" value="TreeGrafter"/>
</dbReference>
<dbReference type="CDD" id="cd05930">
    <property type="entry name" value="A_NRPS"/>
    <property type="match status" value="1"/>
</dbReference>
<dbReference type="InterPro" id="IPR025110">
    <property type="entry name" value="AMP-bd_C"/>
</dbReference>
<evidence type="ECO:0000313" key="6">
    <source>
        <dbReference type="Proteomes" id="UP000252038"/>
    </source>
</evidence>
<accession>A0A344ULV5</accession>
<dbReference type="InterPro" id="IPR010071">
    <property type="entry name" value="AA_adenyl_dom"/>
</dbReference>
<dbReference type="Proteomes" id="UP000252038">
    <property type="component" value="Chromosome"/>
</dbReference>
<organism evidence="5 6">
    <name type="scientific">Chromobacterium phragmitis</name>
    <dbReference type="NCBI Taxonomy" id="2202141"/>
    <lineage>
        <taxon>Bacteria</taxon>
        <taxon>Pseudomonadati</taxon>
        <taxon>Pseudomonadota</taxon>
        <taxon>Betaproteobacteria</taxon>
        <taxon>Neisseriales</taxon>
        <taxon>Chromobacteriaceae</taxon>
        <taxon>Chromobacterium</taxon>
    </lineage>
</organism>
<sequence length="553" mass="60170">MGCRHSDIRQLPRHVFSHRDPRHMTSIQDTTLLERPASYNKQNITRPVHEWFEQQVRRTPEAVALETAAGETVSYRTLNERANRLAARLRYAGVCQNTLVALCMDQGSQLVTSLLAVLKAGGAYVPIDTSNPDSRIQYILKDTSAHLLLTMSSLVGRLAGMGCELVCVDDLSTVMFSSSDDLHVPVQTDDWVYCIYTSGSTGKPKGALNLHRGLSNLISWYLCEAGLSAMDRVIVASSIGFDLTQKNVIAPLCIGACVLLPQCTPADASRFLKALSTLAPTWINCSPSTFRTFATSPRTKTLRTVVLGGEAVDESMVSKLKGRDLRLINSYGPTECSDVALWEQWPMNAEVPAGNMPIGRAIPQVRSVLLDSALKPVPSGEVGEICIGGVAVGGGYLGQPDKTADRFVIDPSDPDEGLIYRTGDLGRLRADGSIEFIGRQDFQVKVRGHRIELGEIESYLLENPAVGAAAVCAYEAAPGDKRLVAYVVASAESVPLSSQVLAQDIRRHLPEYMVPCDWIQLDSLPINLNGKINRQVLPKPIWALRGTVSGDAE</sequence>
<dbReference type="GO" id="GO:0044550">
    <property type="term" value="P:secondary metabolite biosynthetic process"/>
    <property type="evidence" value="ECO:0007669"/>
    <property type="project" value="TreeGrafter"/>
</dbReference>
<dbReference type="Gene3D" id="3.30.300.30">
    <property type="match status" value="1"/>
</dbReference>
<dbReference type="GO" id="GO:0043041">
    <property type="term" value="P:amino acid activation for nonribosomal peptide biosynthetic process"/>
    <property type="evidence" value="ECO:0007669"/>
    <property type="project" value="TreeGrafter"/>
</dbReference>